<protein>
    <submittedName>
        <fullName evidence="3">Uncharacterized protein</fullName>
    </submittedName>
</protein>
<sequence>MSVDRGTVVWTGVRLSTMRADARGVEHSRSERSRSGGKERIVPTHRPAQVARYTAIVVAGAASLTLTVASGAYIVGQMSVDGSRTESNHAPAAPDSRASGPAPSFPDVTTVEPVAVERPRPTYQAAVFPADAPIPPVVAIPGAAAAPVVNPASANESSGLGGRLGLAGAYVDAQVRPSDPGTIAVTVDTNVVATLLDVLAEPGATAGTTRLSTEIDTRRGEIAVAFSDPALGEHTMEFQRGRTPSRPVDAPAAVASSAVASPADARMAAEARDFDATAAPTTVVADHTFGPEHAVGPDHTIA</sequence>
<evidence type="ECO:0000313" key="4">
    <source>
        <dbReference type="Proteomes" id="UP000006820"/>
    </source>
</evidence>
<accession>Q5YMW8</accession>
<proteinExistence type="predicted"/>
<organism evidence="3 4">
    <name type="scientific">Nocardia farcinica (strain IFM 10152)</name>
    <dbReference type="NCBI Taxonomy" id="247156"/>
    <lineage>
        <taxon>Bacteria</taxon>
        <taxon>Bacillati</taxon>
        <taxon>Actinomycetota</taxon>
        <taxon>Actinomycetes</taxon>
        <taxon>Mycobacteriales</taxon>
        <taxon>Nocardiaceae</taxon>
        <taxon>Nocardia</taxon>
    </lineage>
</organism>
<keyword evidence="4" id="KW-1185">Reference proteome</keyword>
<feature type="region of interest" description="Disordered" evidence="1">
    <location>
        <begin position="82"/>
        <end position="106"/>
    </location>
</feature>
<reference evidence="3 4" key="1">
    <citation type="journal article" date="2004" name="Proc. Natl. Acad. Sci. U.S.A.">
        <title>The complete genomic sequence of Nocardia farcinica IFM 10152.</title>
        <authorList>
            <person name="Ishikawa J."/>
            <person name="Yamashita A."/>
            <person name="Mikami Y."/>
            <person name="Hoshino Y."/>
            <person name="Kurita H."/>
            <person name="Hotta K."/>
            <person name="Shiba T."/>
            <person name="Hattori M."/>
        </authorList>
    </citation>
    <scope>NUCLEOTIDE SEQUENCE [LARGE SCALE GENOMIC DNA]</scope>
    <source>
        <strain evidence="3 4">IFM 10152</strain>
    </source>
</reference>
<name>Q5YMW8_NOCFA</name>
<feature type="region of interest" description="Disordered" evidence="1">
    <location>
        <begin position="21"/>
        <end position="41"/>
    </location>
</feature>
<dbReference type="EMBL" id="AP006618">
    <property type="protein sequence ID" value="BAD60473.1"/>
    <property type="molecule type" value="Genomic_DNA"/>
</dbReference>
<dbReference type="Proteomes" id="UP000006820">
    <property type="component" value="Chromosome"/>
</dbReference>
<dbReference type="eggNOG" id="ENOG50314NK">
    <property type="taxonomic scope" value="Bacteria"/>
</dbReference>
<feature type="transmembrane region" description="Helical" evidence="2">
    <location>
        <begin position="53"/>
        <end position="75"/>
    </location>
</feature>
<keyword evidence="2" id="KW-0812">Transmembrane</keyword>
<keyword evidence="2" id="KW-0472">Membrane</keyword>
<dbReference type="STRING" id="247156.NFA_56210"/>
<dbReference type="AlphaFoldDB" id="Q5YMW8"/>
<dbReference type="HOGENOM" id="CLU_920805_0_0_11"/>
<evidence type="ECO:0000313" key="3">
    <source>
        <dbReference type="EMBL" id="BAD60473.1"/>
    </source>
</evidence>
<dbReference type="KEGG" id="nfa:NFA_56210"/>
<keyword evidence="2" id="KW-1133">Transmembrane helix</keyword>
<evidence type="ECO:0000256" key="1">
    <source>
        <dbReference type="SAM" id="MobiDB-lite"/>
    </source>
</evidence>
<evidence type="ECO:0000256" key="2">
    <source>
        <dbReference type="SAM" id="Phobius"/>
    </source>
</evidence>
<gene>
    <name evidence="3" type="ordered locus">NFA_56210</name>
</gene>